<gene>
    <name evidence="2" type="ORF">C7C56_012460</name>
</gene>
<dbReference type="RefSeq" id="WP_106757713.1">
    <property type="nucleotide sequence ID" value="NZ_PXWF02000202.1"/>
</dbReference>
<feature type="signal peptide" evidence="1">
    <location>
        <begin position="1"/>
        <end position="26"/>
    </location>
</feature>
<keyword evidence="1" id="KW-0732">Signal</keyword>
<protein>
    <submittedName>
        <fullName evidence="2">Uncharacterized protein</fullName>
    </submittedName>
</protein>
<proteinExistence type="predicted"/>
<organism evidence="2 3">
    <name type="scientific">Massilia glaciei</name>
    <dbReference type="NCBI Taxonomy" id="1524097"/>
    <lineage>
        <taxon>Bacteria</taxon>
        <taxon>Pseudomonadati</taxon>
        <taxon>Pseudomonadota</taxon>
        <taxon>Betaproteobacteria</taxon>
        <taxon>Burkholderiales</taxon>
        <taxon>Oxalobacteraceae</taxon>
        <taxon>Telluria group</taxon>
        <taxon>Massilia</taxon>
    </lineage>
</organism>
<dbReference type="PROSITE" id="PS51257">
    <property type="entry name" value="PROKAR_LIPOPROTEIN"/>
    <property type="match status" value="1"/>
</dbReference>
<evidence type="ECO:0000313" key="3">
    <source>
        <dbReference type="Proteomes" id="UP000241421"/>
    </source>
</evidence>
<name>A0A2U2HLQ1_9BURK</name>
<comment type="caution">
    <text evidence="2">The sequence shown here is derived from an EMBL/GenBank/DDBJ whole genome shotgun (WGS) entry which is preliminary data.</text>
</comment>
<reference evidence="2 3" key="1">
    <citation type="submission" date="2018-04" db="EMBL/GenBank/DDBJ databases">
        <title>Massilia violaceinigra sp. nov., a novel purple-pigmented bacterium isolated from Tianshan glacier, Xinjiang, China.</title>
        <authorList>
            <person name="Wang H."/>
        </authorList>
    </citation>
    <scope>NUCLEOTIDE SEQUENCE [LARGE SCALE GENOMIC DNA]</scope>
    <source>
        <strain evidence="2 3">B448-2</strain>
    </source>
</reference>
<keyword evidence="3" id="KW-1185">Reference proteome</keyword>
<dbReference type="EMBL" id="PXWF02000202">
    <property type="protein sequence ID" value="PWF48362.1"/>
    <property type="molecule type" value="Genomic_DNA"/>
</dbReference>
<dbReference type="AlphaFoldDB" id="A0A2U2HLQ1"/>
<dbReference type="Proteomes" id="UP000241421">
    <property type="component" value="Unassembled WGS sequence"/>
</dbReference>
<accession>A0A2U2HLQ1</accession>
<feature type="chain" id="PRO_5015415746" evidence="1">
    <location>
        <begin position="27"/>
        <end position="94"/>
    </location>
</feature>
<sequence>MKMMIRQGIARMLLCASTLAMLTACATTNDATDPLELRSGSRESPVVVSVTPNLSQIMGFDEITVTRIDPEFRQRVEHFVLRQIAPGLTRDTTL</sequence>
<evidence type="ECO:0000256" key="1">
    <source>
        <dbReference type="SAM" id="SignalP"/>
    </source>
</evidence>
<evidence type="ECO:0000313" key="2">
    <source>
        <dbReference type="EMBL" id="PWF48362.1"/>
    </source>
</evidence>